<proteinExistence type="predicted"/>
<dbReference type="AlphaFoldDB" id="A0A9N7TQ00"/>
<dbReference type="Proteomes" id="UP001153269">
    <property type="component" value="Unassembled WGS sequence"/>
</dbReference>
<evidence type="ECO:0000313" key="2">
    <source>
        <dbReference type="Proteomes" id="UP001153269"/>
    </source>
</evidence>
<sequence>MIKEITHQISITGHLNRFKERVNTYESPLTRYSDTTRSHPLSACPLQTLTTQRISQSSRETSDYAPHHSLQINVFSGGIGMMERGDVKGREEERQEAPLVLQWLEIGVLTQRLEDVSSLSSGSGSLLPDIPSLSISLPDS</sequence>
<evidence type="ECO:0000313" key="1">
    <source>
        <dbReference type="EMBL" id="CAB1416138.1"/>
    </source>
</evidence>
<reference evidence="1" key="1">
    <citation type="submission" date="2020-03" db="EMBL/GenBank/DDBJ databases">
        <authorList>
            <person name="Weist P."/>
        </authorList>
    </citation>
    <scope>NUCLEOTIDE SEQUENCE</scope>
</reference>
<keyword evidence="2" id="KW-1185">Reference proteome</keyword>
<gene>
    <name evidence="1" type="ORF">PLEPLA_LOCUS3894</name>
</gene>
<protein>
    <submittedName>
        <fullName evidence="1">Uncharacterized protein</fullName>
    </submittedName>
</protein>
<accession>A0A9N7TQ00</accession>
<organism evidence="1 2">
    <name type="scientific">Pleuronectes platessa</name>
    <name type="common">European plaice</name>
    <dbReference type="NCBI Taxonomy" id="8262"/>
    <lineage>
        <taxon>Eukaryota</taxon>
        <taxon>Metazoa</taxon>
        <taxon>Chordata</taxon>
        <taxon>Craniata</taxon>
        <taxon>Vertebrata</taxon>
        <taxon>Euteleostomi</taxon>
        <taxon>Actinopterygii</taxon>
        <taxon>Neopterygii</taxon>
        <taxon>Teleostei</taxon>
        <taxon>Neoteleostei</taxon>
        <taxon>Acanthomorphata</taxon>
        <taxon>Carangaria</taxon>
        <taxon>Pleuronectiformes</taxon>
        <taxon>Pleuronectoidei</taxon>
        <taxon>Pleuronectidae</taxon>
        <taxon>Pleuronectes</taxon>
    </lineage>
</organism>
<name>A0A9N7TQ00_PLEPL</name>
<dbReference type="EMBL" id="CADEAL010000191">
    <property type="protein sequence ID" value="CAB1416138.1"/>
    <property type="molecule type" value="Genomic_DNA"/>
</dbReference>
<comment type="caution">
    <text evidence="1">The sequence shown here is derived from an EMBL/GenBank/DDBJ whole genome shotgun (WGS) entry which is preliminary data.</text>
</comment>